<gene>
    <name evidence="1" type="ORF">ACFPM7_12450</name>
</gene>
<organism evidence="1 2">
    <name type="scientific">Actinokineospora guangxiensis</name>
    <dbReference type="NCBI Taxonomy" id="1490288"/>
    <lineage>
        <taxon>Bacteria</taxon>
        <taxon>Bacillati</taxon>
        <taxon>Actinomycetota</taxon>
        <taxon>Actinomycetes</taxon>
        <taxon>Pseudonocardiales</taxon>
        <taxon>Pseudonocardiaceae</taxon>
        <taxon>Actinokineospora</taxon>
    </lineage>
</organism>
<dbReference type="EMBL" id="JBHSKF010000005">
    <property type="protein sequence ID" value="MFC5287864.1"/>
    <property type="molecule type" value="Genomic_DNA"/>
</dbReference>
<keyword evidence="2" id="KW-1185">Reference proteome</keyword>
<sequence length="475" mass="50117">MALLSRLRARVGARVARTRIGAALVVHPVDGISDEAGALAGALPADPHHDLVVMDLPAVSPIEVWQAFAGVLPRGRGPVRVVPGRAGSDIPPYAWQWLADRSNRPVTAPYGVALHLAGAVFVPGEGAWVDFGKETAPRWAGKRFPAPAWESVELGRTRTVGLRGVAEPLPAGVWLRPDVAPDALAPARDRLTMTLPRLRDTPIVALGARDAVDLTVAEVAAFWRTLPADAAAAVRFTRYGALSPADDAAFGQELANAVGAEVCVYTGVPVAGDVLALRQDGSLGARVFAQAYAYRPGGLPVGRLAAHRAPAPGLSEVAAGVYWYAPDVVVEVVRAGLWVRPAEQTGDPAGVRAAPLDPMHTLLVHESSDPARAERLRDAAVGVMNLLDESTLPQSRLIASTVLAGTHRRVLAAKPAPEPAVPELQALHQQALHQPAPEQHAADDETDLPWLSRLMETVSIPFPAAASEEAVHGLR</sequence>
<reference evidence="2" key="1">
    <citation type="journal article" date="2019" name="Int. J. Syst. Evol. Microbiol.">
        <title>The Global Catalogue of Microorganisms (GCM) 10K type strain sequencing project: providing services to taxonomists for standard genome sequencing and annotation.</title>
        <authorList>
            <consortium name="The Broad Institute Genomics Platform"/>
            <consortium name="The Broad Institute Genome Sequencing Center for Infectious Disease"/>
            <person name="Wu L."/>
            <person name="Ma J."/>
        </authorList>
    </citation>
    <scope>NUCLEOTIDE SEQUENCE [LARGE SCALE GENOMIC DNA]</scope>
    <source>
        <strain evidence="2">CCUG 59778</strain>
    </source>
</reference>
<name>A0ABW0EPD4_9PSEU</name>
<protein>
    <submittedName>
        <fullName evidence="1">Uncharacterized protein</fullName>
    </submittedName>
</protein>
<evidence type="ECO:0000313" key="2">
    <source>
        <dbReference type="Proteomes" id="UP001596157"/>
    </source>
</evidence>
<dbReference type="RefSeq" id="WP_378247270.1">
    <property type="nucleotide sequence ID" value="NZ_JBHSKF010000005.1"/>
</dbReference>
<comment type="caution">
    <text evidence="1">The sequence shown here is derived from an EMBL/GenBank/DDBJ whole genome shotgun (WGS) entry which is preliminary data.</text>
</comment>
<accession>A0ABW0EPD4</accession>
<proteinExistence type="predicted"/>
<dbReference type="Proteomes" id="UP001596157">
    <property type="component" value="Unassembled WGS sequence"/>
</dbReference>
<evidence type="ECO:0000313" key="1">
    <source>
        <dbReference type="EMBL" id="MFC5287864.1"/>
    </source>
</evidence>